<sequence>MADDTVVDGAPPAPLRPSSRRPHGTAPTPGQRLSPAPGRATRSSTPSAPSPLPARRLPYRPGLTPCPGLWSPQSRRCTAESVDMSQMTDIPPTSSLDEDDLPPFWD</sequence>
<comment type="caution">
    <text evidence="2">The sequence shown here is derived from an EMBL/GenBank/DDBJ whole genome shotgun (WGS) entry which is preliminary data.</text>
</comment>
<dbReference type="EMBL" id="BJLR01000016">
    <property type="protein sequence ID" value="GEA87699.1"/>
    <property type="molecule type" value="Genomic_DNA"/>
</dbReference>
<accession>A0A4Y3KTE5</accession>
<evidence type="ECO:0000313" key="3">
    <source>
        <dbReference type="Proteomes" id="UP000317046"/>
    </source>
</evidence>
<dbReference type="AlphaFoldDB" id="A0A4Y3KTE5"/>
<proteinExistence type="predicted"/>
<reference evidence="2" key="1">
    <citation type="submission" date="2019-06" db="EMBL/GenBank/DDBJ databases">
        <title>Whole genome shotgun sequence of Cellulomonas cellasea NBRC 3753.</title>
        <authorList>
            <person name="Hosoyama A."/>
            <person name="Uohara A."/>
            <person name="Ohji S."/>
            <person name="Ichikawa N."/>
        </authorList>
    </citation>
    <scope>NUCLEOTIDE SEQUENCE [LARGE SCALE GENOMIC DNA]</scope>
    <source>
        <strain evidence="2">NBRC 3753</strain>
    </source>
</reference>
<keyword evidence="3" id="KW-1185">Reference proteome</keyword>
<organism evidence="2 3">
    <name type="scientific">Cellulomonas cellasea</name>
    <dbReference type="NCBI Taxonomy" id="43670"/>
    <lineage>
        <taxon>Bacteria</taxon>
        <taxon>Bacillati</taxon>
        <taxon>Actinomycetota</taxon>
        <taxon>Actinomycetes</taxon>
        <taxon>Micrococcales</taxon>
        <taxon>Cellulomonadaceae</taxon>
        <taxon>Cellulomonas</taxon>
    </lineage>
</organism>
<evidence type="ECO:0000313" key="2">
    <source>
        <dbReference type="EMBL" id="GEA87699.1"/>
    </source>
</evidence>
<gene>
    <name evidence="2" type="ORF">CCE01nite_16480</name>
</gene>
<feature type="compositionally biased region" description="Polar residues" evidence="1">
    <location>
        <begin position="83"/>
        <end position="95"/>
    </location>
</feature>
<dbReference type="Proteomes" id="UP000317046">
    <property type="component" value="Unassembled WGS sequence"/>
</dbReference>
<evidence type="ECO:0000256" key="1">
    <source>
        <dbReference type="SAM" id="MobiDB-lite"/>
    </source>
</evidence>
<feature type="region of interest" description="Disordered" evidence="1">
    <location>
        <begin position="1"/>
        <end position="106"/>
    </location>
</feature>
<protein>
    <submittedName>
        <fullName evidence="2">Uncharacterized protein</fullName>
    </submittedName>
</protein>
<name>A0A4Y3KTE5_9CELL</name>
<feature type="compositionally biased region" description="Acidic residues" evidence="1">
    <location>
        <begin position="96"/>
        <end position="106"/>
    </location>
</feature>